<proteinExistence type="predicted"/>
<reference evidence="2" key="1">
    <citation type="journal article" date="2019" name="Int. J. Syst. Evol. Microbiol.">
        <title>The Global Catalogue of Microorganisms (GCM) 10K type strain sequencing project: providing services to taxonomists for standard genome sequencing and annotation.</title>
        <authorList>
            <consortium name="The Broad Institute Genomics Platform"/>
            <consortium name="The Broad Institute Genome Sequencing Center for Infectious Disease"/>
            <person name="Wu L."/>
            <person name="Ma J."/>
        </authorList>
    </citation>
    <scope>NUCLEOTIDE SEQUENCE [LARGE SCALE GENOMIC DNA]</scope>
    <source>
        <strain evidence="2">CGMCC 1.12859</strain>
    </source>
</reference>
<name>A0ABW2FYG2_9ACTN</name>
<dbReference type="RefSeq" id="WP_345704117.1">
    <property type="nucleotide sequence ID" value="NZ_BAABKV010000001.1"/>
</dbReference>
<sequence>MTATAQQARTAKTPNSVWLNDVTTTGAKIENLDSITEDLVILPKLFRRLADYVRVFGPDLIGLPAFLAGGGDEFWFTDDPRRKHVIGLQHVVEVTNGSTLRMTRPIEDLVFFEK</sequence>
<keyword evidence="2" id="KW-1185">Reference proteome</keyword>
<organism evidence="1 2">
    <name type="scientific">Kitasatospora paranensis</name>
    <dbReference type="NCBI Taxonomy" id="258053"/>
    <lineage>
        <taxon>Bacteria</taxon>
        <taxon>Bacillati</taxon>
        <taxon>Actinomycetota</taxon>
        <taxon>Actinomycetes</taxon>
        <taxon>Kitasatosporales</taxon>
        <taxon>Streptomycetaceae</taxon>
        <taxon>Kitasatospora</taxon>
    </lineage>
</organism>
<evidence type="ECO:0000313" key="2">
    <source>
        <dbReference type="Proteomes" id="UP001596435"/>
    </source>
</evidence>
<evidence type="ECO:0000313" key="1">
    <source>
        <dbReference type="EMBL" id="MFC7179978.1"/>
    </source>
</evidence>
<dbReference type="EMBL" id="JBHTAJ010000015">
    <property type="protein sequence ID" value="MFC7179978.1"/>
    <property type="molecule type" value="Genomic_DNA"/>
</dbReference>
<accession>A0ABW2FYG2</accession>
<gene>
    <name evidence="1" type="ORF">ACFQMG_10455</name>
</gene>
<dbReference type="Proteomes" id="UP001596435">
    <property type="component" value="Unassembled WGS sequence"/>
</dbReference>
<protein>
    <submittedName>
        <fullName evidence="1">Uncharacterized protein</fullName>
    </submittedName>
</protein>
<comment type="caution">
    <text evidence="1">The sequence shown here is derived from an EMBL/GenBank/DDBJ whole genome shotgun (WGS) entry which is preliminary data.</text>
</comment>